<accession>A0A9Q3YHT8</accession>
<name>A0A9Q3YHT8_VIBPH</name>
<proteinExistence type="predicted"/>
<organism evidence="1 2">
    <name type="scientific">Vibrio parahaemolyticus</name>
    <dbReference type="NCBI Taxonomy" id="670"/>
    <lineage>
        <taxon>Bacteria</taxon>
        <taxon>Pseudomonadati</taxon>
        <taxon>Pseudomonadota</taxon>
        <taxon>Gammaproteobacteria</taxon>
        <taxon>Vibrionales</taxon>
        <taxon>Vibrionaceae</taxon>
        <taxon>Vibrio</taxon>
    </lineage>
</organism>
<dbReference type="EMBL" id="JACVHL010000002">
    <property type="protein sequence ID" value="MCC3803892.1"/>
    <property type="molecule type" value="Genomic_DNA"/>
</dbReference>
<evidence type="ECO:0000313" key="1">
    <source>
        <dbReference type="EMBL" id="MCC3803892.1"/>
    </source>
</evidence>
<dbReference type="Proteomes" id="UP000726777">
    <property type="component" value="Unassembled WGS sequence"/>
</dbReference>
<sequence>MQYISKSKTAYKISVPTPSGETVHRTLGFIKKGEHIALAEAEELRDEIGEDLWGEFWLDILADPKLLLRLPTHCEPLLCEETDEKGNKRLIYRAMWSEWSNQNKRTRKCRKRSVDLYGFDGAYDLCKQVLIEAYEQYVPIMEFMTSQGSNRFEQFSLN</sequence>
<dbReference type="RefSeq" id="WP_228085566.1">
    <property type="nucleotide sequence ID" value="NZ_JACVHL010000002.1"/>
</dbReference>
<gene>
    <name evidence="1" type="ORF">IB292_02465</name>
</gene>
<reference evidence="1" key="1">
    <citation type="submission" date="2020-09" db="EMBL/GenBank/DDBJ databases">
        <title>Genome sequence of Vibrio parahaemolyticus isolates.</title>
        <authorList>
            <person name="Hammerl J.A."/>
            <person name="Strauch E."/>
        </authorList>
    </citation>
    <scope>NUCLEOTIDE SEQUENCE</scope>
    <source>
        <strain evidence="1">17-VB00146</strain>
    </source>
</reference>
<evidence type="ECO:0000313" key="2">
    <source>
        <dbReference type="Proteomes" id="UP000726777"/>
    </source>
</evidence>
<comment type="caution">
    <text evidence="1">The sequence shown here is derived from an EMBL/GenBank/DDBJ whole genome shotgun (WGS) entry which is preliminary data.</text>
</comment>
<protein>
    <submittedName>
        <fullName evidence="1">Uncharacterized protein</fullName>
    </submittedName>
</protein>
<dbReference type="AlphaFoldDB" id="A0A9Q3YHT8"/>